<dbReference type="AlphaFoldDB" id="A0A899G183"/>
<accession>A0A899G183</accession>
<gene>
    <name evidence="2" type="ORF">MERGE_002423</name>
</gene>
<sequence length="253" mass="30137">MNIILNLIQKITISEAIEDNRSFLEEMSIWEQKLKNLPHTTHLIKTIRLSLEKILEIEEINKRLNTLNMVKECLFSEICIIKKFLNEINQLYEVQKDIETSFSDAEALWKQLKDLDSIVSQKLKEKNLYDYKKWKSEAKNDLDEYKKMRLDKLEKKKLDYDEQLRKFAQERKMLHENIESIPSSSKEKKSIDLEEEFKNIELPLILNELESFFGEIEEPDITNLTMLEKDDHEKHSPTIDVIEDEDFNPSESI</sequence>
<feature type="region of interest" description="Disordered" evidence="1">
    <location>
        <begin position="230"/>
        <end position="253"/>
    </location>
</feature>
<feature type="compositionally biased region" description="Acidic residues" evidence="1">
    <location>
        <begin position="241"/>
        <end position="253"/>
    </location>
</feature>
<evidence type="ECO:0000313" key="2">
    <source>
        <dbReference type="EMBL" id="QSL65118.1"/>
    </source>
</evidence>
<dbReference type="Proteomes" id="UP000663699">
    <property type="component" value="Chromosome 5"/>
</dbReference>
<organism evidence="2 3">
    <name type="scientific">Pneumocystis wakefieldiae</name>
    <dbReference type="NCBI Taxonomy" id="38082"/>
    <lineage>
        <taxon>Eukaryota</taxon>
        <taxon>Fungi</taxon>
        <taxon>Dikarya</taxon>
        <taxon>Ascomycota</taxon>
        <taxon>Taphrinomycotina</taxon>
        <taxon>Pneumocystomycetes</taxon>
        <taxon>Pneumocystaceae</taxon>
        <taxon>Pneumocystis</taxon>
    </lineage>
</organism>
<keyword evidence="3" id="KW-1185">Reference proteome</keyword>
<dbReference type="EMBL" id="CP054536">
    <property type="protein sequence ID" value="QSL65118.1"/>
    <property type="molecule type" value="Genomic_DNA"/>
</dbReference>
<evidence type="ECO:0000256" key="1">
    <source>
        <dbReference type="SAM" id="MobiDB-lite"/>
    </source>
</evidence>
<reference evidence="2" key="1">
    <citation type="submission" date="2020-06" db="EMBL/GenBank/DDBJ databases">
        <title>Genomes of multiple members of Pneumocystis genus reveal paths to human pathogen Pneumocystis jirovecii.</title>
        <authorList>
            <person name="Cisse O.H."/>
            <person name="Ma L."/>
            <person name="Dekker J."/>
            <person name="Khil P."/>
            <person name="Jo J."/>
            <person name="Brenchley J."/>
            <person name="Blair R."/>
            <person name="Pahar B."/>
            <person name="Chabe M."/>
            <person name="Van Rompay K.A."/>
            <person name="Keesler R."/>
            <person name="Sukura A."/>
            <person name="Hirsch V."/>
            <person name="Kutty G."/>
            <person name="Liu Y."/>
            <person name="Peng L."/>
            <person name="Chen J."/>
            <person name="Song J."/>
            <person name="Weissenbacher-Lang C."/>
            <person name="Xu J."/>
            <person name="Upham N.S."/>
            <person name="Stajich J.E."/>
            <person name="Cuomo C.A."/>
            <person name="Cushion M.T."/>
            <person name="Kovacs J.A."/>
        </authorList>
    </citation>
    <scope>NUCLEOTIDE SEQUENCE</scope>
    <source>
        <strain evidence="2">2A</strain>
    </source>
</reference>
<dbReference type="OrthoDB" id="5391397at2759"/>
<name>A0A899G183_9ASCO</name>
<protein>
    <submittedName>
        <fullName evidence="2">Uncharacterized protein</fullName>
    </submittedName>
</protein>
<evidence type="ECO:0000313" key="3">
    <source>
        <dbReference type="Proteomes" id="UP000663699"/>
    </source>
</evidence>
<proteinExistence type="predicted"/>